<feature type="compositionally biased region" description="Low complexity" evidence="7">
    <location>
        <begin position="1"/>
        <end position="34"/>
    </location>
</feature>
<evidence type="ECO:0000313" key="9">
    <source>
        <dbReference type="Proteomes" id="UP000006729"/>
    </source>
</evidence>
<accession>A0A2K2C159</accession>
<dbReference type="InParanoid" id="A0A2K2C159"/>
<comment type="subcellular location">
    <subcellularLocation>
        <location evidence="1">Cell membrane</location>
    </subcellularLocation>
    <subcellularLocation>
        <location evidence="2">Cytoplasm</location>
        <location evidence="2">Cytosol</location>
    </subcellularLocation>
</comment>
<dbReference type="EMBL" id="CM009290">
    <property type="protein sequence ID" value="PNT55767.2"/>
    <property type="molecule type" value="Genomic_DNA"/>
</dbReference>
<keyword evidence="5" id="KW-0472">Membrane</keyword>
<sequence>MDSNNNNNYSPSSTSSPPHPTSTSTTSISTTTDPVQSWWESVSKARSRILSLSSILPSHPSSSSFSLSSLADSDRPAISFLSSPEAYSHISSSLSSPLSGSGSDPLCQWLYETYLSSDPNLRLIVLSFLPLLSGIYLSRIHSSDSSSAPSLAGFEAVLLAIYSSEVKSRGGKPVVVQIPHLSQPSLYHIPRNKPHKSQVQAPSTGVLSPPLEPQIAIKSTKRPVIVGVALDCYFKHISQMPSWSKVELCRFAAAWAGQDCACQDKFDEFDGADYFLEGRNVMISSNEIEDSSGISESEPKGVRIPLPWEILQPLLRILGHCLLGPLNTQDAKDAASVAVRRLYARGSHDLVPQAILATRSLIQLDKRTRETEKATAANASSNANTPAKAKKPEILLVSK</sequence>
<protein>
    <recommendedName>
        <fullName evidence="10">Hyccin</fullName>
    </recommendedName>
</protein>
<keyword evidence="3" id="KW-1003">Cell membrane</keyword>
<keyword evidence="9" id="KW-1185">Reference proteome</keyword>
<feature type="region of interest" description="Disordered" evidence="7">
    <location>
        <begin position="371"/>
        <end position="399"/>
    </location>
</feature>
<dbReference type="InterPro" id="IPR018619">
    <property type="entry name" value="Hyccin"/>
</dbReference>
<evidence type="ECO:0000256" key="1">
    <source>
        <dbReference type="ARBA" id="ARBA00004236"/>
    </source>
</evidence>
<dbReference type="GO" id="GO:0046854">
    <property type="term" value="P:phosphatidylinositol phosphate biosynthetic process"/>
    <property type="evidence" value="ECO:0000318"/>
    <property type="project" value="GO_Central"/>
</dbReference>
<gene>
    <name evidence="8" type="ORF">POPTR_001G209800</name>
</gene>
<keyword evidence="4" id="KW-0963">Cytoplasm</keyword>
<reference evidence="8 9" key="1">
    <citation type="journal article" date="2006" name="Science">
        <title>The genome of black cottonwood, Populus trichocarpa (Torr. &amp; Gray).</title>
        <authorList>
            <person name="Tuskan G.A."/>
            <person name="Difazio S."/>
            <person name="Jansson S."/>
            <person name="Bohlmann J."/>
            <person name="Grigoriev I."/>
            <person name="Hellsten U."/>
            <person name="Putnam N."/>
            <person name="Ralph S."/>
            <person name="Rombauts S."/>
            <person name="Salamov A."/>
            <person name="Schein J."/>
            <person name="Sterck L."/>
            <person name="Aerts A."/>
            <person name="Bhalerao R.R."/>
            <person name="Bhalerao R.P."/>
            <person name="Blaudez D."/>
            <person name="Boerjan W."/>
            <person name="Brun A."/>
            <person name="Brunner A."/>
            <person name="Busov V."/>
            <person name="Campbell M."/>
            <person name="Carlson J."/>
            <person name="Chalot M."/>
            <person name="Chapman J."/>
            <person name="Chen G.L."/>
            <person name="Cooper D."/>
            <person name="Coutinho P.M."/>
            <person name="Couturier J."/>
            <person name="Covert S."/>
            <person name="Cronk Q."/>
            <person name="Cunningham R."/>
            <person name="Davis J."/>
            <person name="Degroeve S."/>
            <person name="Dejardin A."/>
            <person name="Depamphilis C."/>
            <person name="Detter J."/>
            <person name="Dirks B."/>
            <person name="Dubchak I."/>
            <person name="Duplessis S."/>
            <person name="Ehlting J."/>
            <person name="Ellis B."/>
            <person name="Gendler K."/>
            <person name="Goodstein D."/>
            <person name="Gribskov M."/>
            <person name="Grimwood J."/>
            <person name="Groover A."/>
            <person name="Gunter L."/>
            <person name="Hamberger B."/>
            <person name="Heinze B."/>
            <person name="Helariutta Y."/>
            <person name="Henrissat B."/>
            <person name="Holligan D."/>
            <person name="Holt R."/>
            <person name="Huang W."/>
            <person name="Islam-Faridi N."/>
            <person name="Jones S."/>
            <person name="Jones-Rhoades M."/>
            <person name="Jorgensen R."/>
            <person name="Joshi C."/>
            <person name="Kangasjarvi J."/>
            <person name="Karlsson J."/>
            <person name="Kelleher C."/>
            <person name="Kirkpatrick R."/>
            <person name="Kirst M."/>
            <person name="Kohler A."/>
            <person name="Kalluri U."/>
            <person name="Larimer F."/>
            <person name="Leebens-Mack J."/>
            <person name="Leple J.C."/>
            <person name="Locascio P."/>
            <person name="Lou Y."/>
            <person name="Lucas S."/>
            <person name="Martin F."/>
            <person name="Montanini B."/>
            <person name="Napoli C."/>
            <person name="Nelson D.R."/>
            <person name="Nelson C."/>
            <person name="Nieminen K."/>
            <person name="Nilsson O."/>
            <person name="Pereda V."/>
            <person name="Peter G."/>
            <person name="Philippe R."/>
            <person name="Pilate G."/>
            <person name="Poliakov A."/>
            <person name="Razumovskaya J."/>
            <person name="Richardson P."/>
            <person name="Rinaldi C."/>
            <person name="Ritland K."/>
            <person name="Rouze P."/>
            <person name="Ryaboy D."/>
            <person name="Schmutz J."/>
            <person name="Schrader J."/>
            <person name="Segerman B."/>
            <person name="Shin H."/>
            <person name="Siddiqui A."/>
            <person name="Sterky F."/>
            <person name="Terry A."/>
            <person name="Tsai C.J."/>
            <person name="Uberbacher E."/>
            <person name="Unneberg P."/>
            <person name="Vahala J."/>
            <person name="Wall K."/>
            <person name="Wessler S."/>
            <person name="Yang G."/>
            <person name="Yin T."/>
            <person name="Douglas C."/>
            <person name="Marra M."/>
            <person name="Sandberg G."/>
            <person name="Van de Peer Y."/>
            <person name="Rokhsar D."/>
        </authorList>
    </citation>
    <scope>NUCLEOTIDE SEQUENCE [LARGE SCALE GENOMIC DNA]</scope>
    <source>
        <strain evidence="9">cv. Nisqually</strain>
    </source>
</reference>
<comment type="similarity">
    <text evidence="6">Belongs to the Hyccin family.</text>
</comment>
<dbReference type="Proteomes" id="UP000006729">
    <property type="component" value="Chromosome 1"/>
</dbReference>
<evidence type="ECO:0000256" key="2">
    <source>
        <dbReference type="ARBA" id="ARBA00004514"/>
    </source>
</evidence>
<evidence type="ECO:0000313" key="8">
    <source>
        <dbReference type="EMBL" id="PNT55767.2"/>
    </source>
</evidence>
<organism evidence="8 9">
    <name type="scientific">Populus trichocarpa</name>
    <name type="common">Western balsam poplar</name>
    <name type="synonym">Populus balsamifera subsp. trichocarpa</name>
    <dbReference type="NCBI Taxonomy" id="3694"/>
    <lineage>
        <taxon>Eukaryota</taxon>
        <taxon>Viridiplantae</taxon>
        <taxon>Streptophyta</taxon>
        <taxon>Embryophyta</taxon>
        <taxon>Tracheophyta</taxon>
        <taxon>Spermatophyta</taxon>
        <taxon>Magnoliopsida</taxon>
        <taxon>eudicotyledons</taxon>
        <taxon>Gunneridae</taxon>
        <taxon>Pentapetalae</taxon>
        <taxon>rosids</taxon>
        <taxon>fabids</taxon>
        <taxon>Malpighiales</taxon>
        <taxon>Salicaceae</taxon>
        <taxon>Saliceae</taxon>
        <taxon>Populus</taxon>
    </lineage>
</organism>
<dbReference type="OMA" id="QDCDCKE"/>
<name>A0A2K2C159_POPTR</name>
<evidence type="ECO:0000256" key="4">
    <source>
        <dbReference type="ARBA" id="ARBA00022490"/>
    </source>
</evidence>
<dbReference type="OrthoDB" id="18937at2759"/>
<evidence type="ECO:0008006" key="10">
    <source>
        <dbReference type="Google" id="ProtNLM"/>
    </source>
</evidence>
<feature type="compositionally biased region" description="Low complexity" evidence="7">
    <location>
        <begin position="374"/>
        <end position="387"/>
    </location>
</feature>
<dbReference type="FunCoup" id="A0A2K2C159">
    <property type="interactions" value="2235"/>
</dbReference>
<dbReference type="STRING" id="3694.A0A2K2C159"/>
<dbReference type="GO" id="GO:0005886">
    <property type="term" value="C:plasma membrane"/>
    <property type="evidence" value="ECO:0000318"/>
    <property type="project" value="GO_Central"/>
</dbReference>
<dbReference type="GO" id="GO:0072659">
    <property type="term" value="P:protein localization to plasma membrane"/>
    <property type="evidence" value="ECO:0000318"/>
    <property type="project" value="GO_Central"/>
</dbReference>
<evidence type="ECO:0000256" key="6">
    <source>
        <dbReference type="ARBA" id="ARBA00034482"/>
    </source>
</evidence>
<evidence type="ECO:0000256" key="3">
    <source>
        <dbReference type="ARBA" id="ARBA00022475"/>
    </source>
</evidence>
<proteinExistence type="inferred from homology"/>
<dbReference type="GO" id="GO:0005829">
    <property type="term" value="C:cytosol"/>
    <property type="evidence" value="ECO:0007669"/>
    <property type="project" value="UniProtKB-SubCell"/>
</dbReference>
<evidence type="ECO:0000256" key="7">
    <source>
        <dbReference type="SAM" id="MobiDB-lite"/>
    </source>
</evidence>
<dbReference type="AlphaFoldDB" id="A0A2K2C159"/>
<dbReference type="PANTHER" id="PTHR31220:SF1">
    <property type="entry name" value="GH21176P"/>
    <property type="match status" value="1"/>
</dbReference>
<dbReference type="PANTHER" id="PTHR31220">
    <property type="entry name" value="HYCCIN RELATED"/>
    <property type="match status" value="1"/>
</dbReference>
<evidence type="ECO:0000256" key="5">
    <source>
        <dbReference type="ARBA" id="ARBA00023136"/>
    </source>
</evidence>
<dbReference type="Gramene" id="Potri.001G209800.1.v4.1">
    <property type="protein sequence ID" value="Potri.001G209800.1.v4.1"/>
    <property type="gene ID" value="Potri.001G209800.v4.1"/>
</dbReference>
<feature type="region of interest" description="Disordered" evidence="7">
    <location>
        <begin position="1"/>
        <end position="35"/>
    </location>
</feature>
<dbReference type="Pfam" id="PF09790">
    <property type="entry name" value="Hyccin"/>
    <property type="match status" value="1"/>
</dbReference>